<comment type="caution">
    <text evidence="1">The sequence shown here is derived from an EMBL/GenBank/DDBJ whole genome shotgun (WGS) entry which is preliminary data.</text>
</comment>
<dbReference type="RefSeq" id="WP_149617211.1">
    <property type="nucleotide sequence ID" value="NZ_CAWPFF010000076.1"/>
</dbReference>
<name>A0A5B0W8C9_9GAMM</name>
<organism evidence="1 2">
    <name type="scientific">Photorhabdus heterorhabditis</name>
    <dbReference type="NCBI Taxonomy" id="880156"/>
    <lineage>
        <taxon>Bacteria</taxon>
        <taxon>Pseudomonadati</taxon>
        <taxon>Pseudomonadota</taxon>
        <taxon>Gammaproteobacteria</taxon>
        <taxon>Enterobacterales</taxon>
        <taxon>Morganellaceae</taxon>
        <taxon>Photorhabdus</taxon>
    </lineage>
</organism>
<gene>
    <name evidence="1" type="ORF">F0L16_16375</name>
</gene>
<reference evidence="1 2" key="1">
    <citation type="submission" date="2019-09" db="EMBL/GenBank/DDBJ databases">
        <title>Whole genome sequence of Photorhabdus heterorhabditis strain ETL (Enterobacteriales: Enterobacteriaceae) a bacterial symbiont of Heterorhabditis zealandica strain ETL (Rhabditida: Heterorhabditidae).</title>
        <authorList>
            <person name="Lulamba T.E."/>
            <person name="Serepa-Dlamini M.H."/>
        </authorList>
    </citation>
    <scope>NUCLEOTIDE SEQUENCE [LARGE SCALE GENOMIC DNA]</scope>
    <source>
        <strain evidence="1 2">ETL</strain>
    </source>
</reference>
<dbReference type="AlphaFoldDB" id="A0A5B0W8C9"/>
<evidence type="ECO:0000313" key="2">
    <source>
        <dbReference type="Proteomes" id="UP000322184"/>
    </source>
</evidence>
<dbReference type="EMBL" id="VTUW01000035">
    <property type="protein sequence ID" value="KAA1183183.1"/>
    <property type="molecule type" value="Genomic_DNA"/>
</dbReference>
<sequence length="113" mass="12921">MNNKLINKSDDVTSIGYLFVFTKNNELSGYISESNTIEESEENQKIFLTEKVINQIIEQDEVFGVLVGGKYLYYAMPVILADLNLSLMDNKTYLEQGSVLILFEDENKQKVII</sequence>
<evidence type="ECO:0000313" key="1">
    <source>
        <dbReference type="EMBL" id="KAA1183183.1"/>
    </source>
</evidence>
<proteinExistence type="predicted"/>
<protein>
    <submittedName>
        <fullName evidence="1">Uncharacterized protein</fullName>
    </submittedName>
</protein>
<accession>A0A5B0W8C9</accession>
<dbReference type="Proteomes" id="UP000322184">
    <property type="component" value="Unassembled WGS sequence"/>
</dbReference>